<protein>
    <submittedName>
        <fullName evidence="3">Uncharacterized protein</fullName>
    </submittedName>
</protein>
<dbReference type="STRING" id="67767.A0A0J7KJA7"/>
<keyword evidence="1" id="KW-0175">Coiled coil</keyword>
<proteinExistence type="predicted"/>
<feature type="compositionally biased region" description="Basic and acidic residues" evidence="2">
    <location>
        <begin position="74"/>
        <end position="96"/>
    </location>
</feature>
<evidence type="ECO:0000256" key="1">
    <source>
        <dbReference type="SAM" id="Coils"/>
    </source>
</evidence>
<feature type="coiled-coil region" evidence="1">
    <location>
        <begin position="232"/>
        <end position="259"/>
    </location>
</feature>
<feature type="compositionally biased region" description="Basic and acidic residues" evidence="2">
    <location>
        <begin position="154"/>
        <end position="208"/>
    </location>
</feature>
<feature type="compositionally biased region" description="Acidic residues" evidence="2">
    <location>
        <begin position="56"/>
        <end position="73"/>
    </location>
</feature>
<keyword evidence="4" id="KW-1185">Reference proteome</keyword>
<evidence type="ECO:0000313" key="4">
    <source>
        <dbReference type="Proteomes" id="UP000036403"/>
    </source>
</evidence>
<feature type="compositionally biased region" description="Acidic residues" evidence="2">
    <location>
        <begin position="209"/>
        <end position="219"/>
    </location>
</feature>
<dbReference type="EMBL" id="LBMM01006779">
    <property type="protein sequence ID" value="KMQ90337.1"/>
    <property type="molecule type" value="Genomic_DNA"/>
</dbReference>
<dbReference type="OrthoDB" id="7700068at2759"/>
<dbReference type="AlphaFoldDB" id="A0A0J7KJA7"/>
<organism evidence="3 4">
    <name type="scientific">Lasius niger</name>
    <name type="common">Black garden ant</name>
    <dbReference type="NCBI Taxonomy" id="67767"/>
    <lineage>
        <taxon>Eukaryota</taxon>
        <taxon>Metazoa</taxon>
        <taxon>Ecdysozoa</taxon>
        <taxon>Arthropoda</taxon>
        <taxon>Hexapoda</taxon>
        <taxon>Insecta</taxon>
        <taxon>Pterygota</taxon>
        <taxon>Neoptera</taxon>
        <taxon>Endopterygota</taxon>
        <taxon>Hymenoptera</taxon>
        <taxon>Apocrita</taxon>
        <taxon>Aculeata</taxon>
        <taxon>Formicoidea</taxon>
        <taxon>Formicidae</taxon>
        <taxon>Formicinae</taxon>
        <taxon>Lasius</taxon>
        <taxon>Lasius</taxon>
    </lineage>
</organism>
<gene>
    <name evidence="3" type="ORF">RF55_9919</name>
</gene>
<sequence>MGWEEDWLSELKGIRKGLSGIVEGMRGIERELRLLRERVWKAREEEEKEEDRLESGGEEAATEEEAVGADAESEEKGRKKEDAERRKKGEGGEEKRGRRVSRGSKGEREESEGASDKRIGKMIRKEAGENKDEESKEGGEWKEQTRAGGMMEGMKVERRMGDKGAKGIRAERGMRGGEGEGKGEKGDKEEDRIAKGGKEGDSWWKSVEEEVAEEEEGETELWNKLEDRIERKRKKEGEREREREAREKLEEQVKRERRRRNLVWRGIEGDSFEERSRLLKLLIERILGRKVELRGVEERIKEGGKRLLLVIMEEKGDRDEILEKRGEIGRRWRMEVDEDLTREERKMKWRIKERARLERGRGKRVEFDSRGLWVEGREWKWDEEMEVWREVKEV</sequence>
<comment type="caution">
    <text evidence="3">The sequence shown here is derived from an EMBL/GenBank/DDBJ whole genome shotgun (WGS) entry which is preliminary data.</text>
</comment>
<accession>A0A0J7KJA7</accession>
<dbReference type="PaxDb" id="67767-A0A0J7KJA7"/>
<feature type="compositionally biased region" description="Basic and acidic residues" evidence="2">
    <location>
        <begin position="43"/>
        <end position="55"/>
    </location>
</feature>
<evidence type="ECO:0000256" key="2">
    <source>
        <dbReference type="SAM" id="MobiDB-lite"/>
    </source>
</evidence>
<feature type="region of interest" description="Disordered" evidence="2">
    <location>
        <begin position="43"/>
        <end position="220"/>
    </location>
</feature>
<reference evidence="3 4" key="1">
    <citation type="submission" date="2015-04" db="EMBL/GenBank/DDBJ databases">
        <title>Lasius niger genome sequencing.</title>
        <authorList>
            <person name="Konorov E.A."/>
            <person name="Nikitin M.A."/>
            <person name="Kirill M.V."/>
            <person name="Chang P."/>
        </authorList>
    </citation>
    <scope>NUCLEOTIDE SEQUENCE [LARGE SCALE GENOMIC DNA]</scope>
    <source>
        <tissue evidence="3">Whole</tissue>
    </source>
</reference>
<dbReference type="Proteomes" id="UP000036403">
    <property type="component" value="Unassembled WGS sequence"/>
</dbReference>
<feature type="compositionally biased region" description="Basic and acidic residues" evidence="2">
    <location>
        <begin position="114"/>
        <end position="145"/>
    </location>
</feature>
<name>A0A0J7KJA7_LASNI</name>
<evidence type="ECO:0000313" key="3">
    <source>
        <dbReference type="EMBL" id="KMQ90337.1"/>
    </source>
</evidence>